<dbReference type="RefSeq" id="WP_078977241.1">
    <property type="nucleotide sequence ID" value="NZ_MWQN01000001.1"/>
</dbReference>
<dbReference type="InterPro" id="IPR055342">
    <property type="entry name" value="MreC_beta-barrel_core"/>
</dbReference>
<protein>
    <recommendedName>
        <fullName evidence="2">Cell shape-determining protein MreC</fullName>
    </recommendedName>
    <alternativeName>
        <fullName evidence="4">Cell shape protein MreC</fullName>
    </alternativeName>
</protein>
<dbReference type="EMBL" id="MWQN01000001">
    <property type="protein sequence ID" value="OPC82942.1"/>
    <property type="molecule type" value="Genomic_DNA"/>
</dbReference>
<dbReference type="GO" id="GO:0008360">
    <property type="term" value="P:regulation of cell shape"/>
    <property type="evidence" value="ECO:0007669"/>
    <property type="project" value="UniProtKB-KW"/>
</dbReference>
<dbReference type="InterPro" id="IPR042177">
    <property type="entry name" value="Cell/Rod_1"/>
</dbReference>
<dbReference type="GO" id="GO:0005886">
    <property type="term" value="C:plasma membrane"/>
    <property type="evidence" value="ECO:0007669"/>
    <property type="project" value="TreeGrafter"/>
</dbReference>
<evidence type="ECO:0000256" key="2">
    <source>
        <dbReference type="ARBA" id="ARBA00013855"/>
    </source>
</evidence>
<dbReference type="NCBIfam" id="NF010510">
    <property type="entry name" value="PRK13922.11-5"/>
    <property type="match status" value="1"/>
</dbReference>
<evidence type="ECO:0000256" key="6">
    <source>
        <dbReference type="SAM" id="MobiDB-lite"/>
    </source>
</evidence>
<accession>A0A1T3P1W6</accession>
<feature type="domain" description="Rod shape-determining protein MreC beta-barrel core" evidence="7">
    <location>
        <begin position="130"/>
        <end position="270"/>
    </location>
</feature>
<comment type="caution">
    <text evidence="8">The sequence shown here is derived from an EMBL/GenBank/DDBJ whole genome shotgun (WGS) entry which is preliminary data.</text>
</comment>
<dbReference type="STRING" id="159449.B4N89_20170"/>
<evidence type="ECO:0000313" key="9">
    <source>
        <dbReference type="Proteomes" id="UP000190037"/>
    </source>
</evidence>
<dbReference type="InterPro" id="IPR042175">
    <property type="entry name" value="Cell/Rod_MreC_2"/>
</dbReference>
<organism evidence="8 9">
    <name type="scientific">Embleya scabrispora</name>
    <dbReference type="NCBI Taxonomy" id="159449"/>
    <lineage>
        <taxon>Bacteria</taxon>
        <taxon>Bacillati</taxon>
        <taxon>Actinomycetota</taxon>
        <taxon>Actinomycetes</taxon>
        <taxon>Kitasatosporales</taxon>
        <taxon>Streptomycetaceae</taxon>
        <taxon>Embleya</taxon>
    </lineage>
</organism>
<dbReference type="PANTHER" id="PTHR34138:SF1">
    <property type="entry name" value="CELL SHAPE-DETERMINING PROTEIN MREC"/>
    <property type="match status" value="1"/>
</dbReference>
<keyword evidence="5" id="KW-0175">Coiled coil</keyword>
<keyword evidence="9" id="KW-1185">Reference proteome</keyword>
<comment type="similarity">
    <text evidence="1">Belongs to the MreC family.</text>
</comment>
<dbReference type="OrthoDB" id="5196068at2"/>
<dbReference type="PANTHER" id="PTHR34138">
    <property type="entry name" value="CELL SHAPE-DETERMINING PROTEIN MREC"/>
    <property type="match status" value="1"/>
</dbReference>
<name>A0A1T3P1W6_9ACTN</name>
<evidence type="ECO:0000256" key="3">
    <source>
        <dbReference type="ARBA" id="ARBA00022960"/>
    </source>
</evidence>
<sequence length="346" mass="35883">MRDSRHGRLVLVLLLAISFALITVDIRGGRNSPIANVRDWASAVFGPAERGVSAAVDPVGRAVNAVKDAGSHEGEKKRLQDENAKLRQQVDNIQFDRNRAAELDKLLKVSAAGQYRIKPARVVAIGPAQGFSWTVTIDAGAGDGIKPDMTVINGDGLVGRVTQVGPMTSTVLLATDPGFSVGSRLAGSMEIGITSGRGSKPMNLKLLNGQAQVKKGDRLVTFGSQGGKPFVPGVPVGEVAQVRNTPGELTRSVEVKSYVHFSSLDTVGVVIEPPRTDPRDSILPPAPTPETPAPPPAQQAPPAPPAPPASTEPPRGASAAKPATAGNRSTNAKPPAGGTTPSTGRD</sequence>
<dbReference type="InterPro" id="IPR007221">
    <property type="entry name" value="MreC"/>
</dbReference>
<evidence type="ECO:0000256" key="4">
    <source>
        <dbReference type="ARBA" id="ARBA00032089"/>
    </source>
</evidence>
<keyword evidence="3" id="KW-0133">Cell shape</keyword>
<evidence type="ECO:0000259" key="7">
    <source>
        <dbReference type="Pfam" id="PF04085"/>
    </source>
</evidence>
<proteinExistence type="inferred from homology"/>
<dbReference type="Pfam" id="PF04085">
    <property type="entry name" value="MreC"/>
    <property type="match status" value="1"/>
</dbReference>
<reference evidence="8 9" key="1">
    <citation type="submission" date="2017-03" db="EMBL/GenBank/DDBJ databases">
        <title>Draft genome sequence of Streptomyces scabrisporus NF3, endophyte isolated from Amphipterygium adstringens.</title>
        <authorList>
            <person name="Vazquez M."/>
            <person name="Ceapa C.D."/>
            <person name="Rodriguez Luna D."/>
            <person name="Sanchez Esquivel S."/>
        </authorList>
    </citation>
    <scope>NUCLEOTIDE SEQUENCE [LARGE SCALE GENOMIC DNA]</scope>
    <source>
        <strain evidence="8 9">NF3</strain>
    </source>
</reference>
<evidence type="ECO:0000256" key="5">
    <source>
        <dbReference type="SAM" id="Coils"/>
    </source>
</evidence>
<evidence type="ECO:0000313" key="8">
    <source>
        <dbReference type="EMBL" id="OPC82942.1"/>
    </source>
</evidence>
<dbReference type="AlphaFoldDB" id="A0A1T3P1W6"/>
<feature type="compositionally biased region" description="Pro residues" evidence="6">
    <location>
        <begin position="284"/>
        <end position="311"/>
    </location>
</feature>
<feature type="region of interest" description="Disordered" evidence="6">
    <location>
        <begin position="270"/>
        <end position="346"/>
    </location>
</feature>
<dbReference type="Gene3D" id="2.40.10.350">
    <property type="entry name" value="Rod shape-determining protein MreC, domain 2"/>
    <property type="match status" value="1"/>
</dbReference>
<gene>
    <name evidence="8" type="ORF">B4N89_20170</name>
</gene>
<dbReference type="Gene3D" id="2.40.10.340">
    <property type="entry name" value="Rod shape-determining protein MreC, domain 1"/>
    <property type="match status" value="1"/>
</dbReference>
<feature type="coiled-coil region" evidence="5">
    <location>
        <begin position="69"/>
        <end position="96"/>
    </location>
</feature>
<dbReference type="Proteomes" id="UP000190037">
    <property type="component" value="Unassembled WGS sequence"/>
</dbReference>
<evidence type="ECO:0000256" key="1">
    <source>
        <dbReference type="ARBA" id="ARBA00009369"/>
    </source>
</evidence>